<reference evidence="7" key="1">
    <citation type="journal article" date="2021" name="Open Biol.">
        <title>Shared evolutionary footprints suggest mitochondrial oxidative damage underlies multiple complex I losses in fungi.</title>
        <authorList>
            <person name="Schikora-Tamarit M.A."/>
            <person name="Marcet-Houben M."/>
            <person name="Nosek J."/>
            <person name="Gabaldon T."/>
        </authorList>
    </citation>
    <scope>NUCLEOTIDE SEQUENCE</scope>
    <source>
        <strain evidence="7">CBS6075</strain>
    </source>
</reference>
<keyword evidence="5 6" id="KW-0472">Membrane</keyword>
<evidence type="ECO:0000256" key="2">
    <source>
        <dbReference type="ARBA" id="ARBA00005645"/>
    </source>
</evidence>
<feature type="transmembrane region" description="Helical" evidence="6">
    <location>
        <begin position="80"/>
        <end position="101"/>
    </location>
</feature>
<feature type="transmembrane region" description="Helical" evidence="6">
    <location>
        <begin position="13"/>
        <end position="33"/>
    </location>
</feature>
<keyword evidence="8" id="KW-1185">Reference proteome</keyword>
<dbReference type="EMBL" id="JAEUBE010000352">
    <property type="protein sequence ID" value="KAH3663983.1"/>
    <property type="molecule type" value="Genomic_DNA"/>
</dbReference>
<dbReference type="Pfam" id="PF04133">
    <property type="entry name" value="Vps55"/>
    <property type="match status" value="1"/>
</dbReference>
<sequence>MSTMFKLNPLSKLIFLSILIAIGFLNIILSCALFDNWLPLIDVGIFLIAPLPNALAQSLSSAYEADFLSDSNPEAAVKEFLEYLTGFLVISGLIFPVVLFHNHLISHWSLVLSISGGFIIYLSIVLFIVGFKEEADDYDF</sequence>
<dbReference type="GO" id="GO:0034424">
    <property type="term" value="C:Vps55/Vps68 complex"/>
    <property type="evidence" value="ECO:0007669"/>
    <property type="project" value="TreeGrafter"/>
</dbReference>
<evidence type="ECO:0000313" key="7">
    <source>
        <dbReference type="EMBL" id="KAH3663983.1"/>
    </source>
</evidence>
<protein>
    <recommendedName>
        <fullName evidence="9">Vacuolar protein sorting-associated protein 55</fullName>
    </recommendedName>
</protein>
<reference evidence="7" key="2">
    <citation type="submission" date="2021-01" db="EMBL/GenBank/DDBJ databases">
        <authorList>
            <person name="Schikora-Tamarit M.A."/>
        </authorList>
    </citation>
    <scope>NUCLEOTIDE SEQUENCE</scope>
    <source>
        <strain evidence="7">CBS6075</strain>
    </source>
</reference>
<proteinExistence type="inferred from homology"/>
<organism evidence="7 8">
    <name type="scientific">Ogataea philodendri</name>
    <dbReference type="NCBI Taxonomy" id="1378263"/>
    <lineage>
        <taxon>Eukaryota</taxon>
        <taxon>Fungi</taxon>
        <taxon>Dikarya</taxon>
        <taxon>Ascomycota</taxon>
        <taxon>Saccharomycotina</taxon>
        <taxon>Pichiomycetes</taxon>
        <taxon>Pichiales</taxon>
        <taxon>Pichiaceae</taxon>
        <taxon>Ogataea</taxon>
    </lineage>
</organism>
<name>A0A9P8P1A9_9ASCO</name>
<evidence type="ECO:0000256" key="6">
    <source>
        <dbReference type="SAM" id="Phobius"/>
    </source>
</evidence>
<dbReference type="AlphaFoldDB" id="A0A9P8P1A9"/>
<feature type="transmembrane region" description="Helical" evidence="6">
    <location>
        <begin position="108"/>
        <end position="131"/>
    </location>
</feature>
<keyword evidence="4 6" id="KW-1133">Transmembrane helix</keyword>
<dbReference type="PANTHER" id="PTHR12050">
    <property type="entry name" value="LEPTIN RECEPTOR-RELATED"/>
    <property type="match status" value="1"/>
</dbReference>
<dbReference type="OrthoDB" id="14246at2759"/>
<accession>A0A9P8P1A9</accession>
<gene>
    <name evidence="7" type="ORF">OGAPHI_004697</name>
</gene>
<dbReference type="InterPro" id="IPR007262">
    <property type="entry name" value="Vps55/LEPROT"/>
</dbReference>
<keyword evidence="3 6" id="KW-0812">Transmembrane</keyword>
<dbReference type="RefSeq" id="XP_046060263.1">
    <property type="nucleotide sequence ID" value="XM_046205802.1"/>
</dbReference>
<dbReference type="GO" id="GO:0032511">
    <property type="term" value="P:late endosome to vacuole transport via multivesicular body sorting pathway"/>
    <property type="evidence" value="ECO:0007669"/>
    <property type="project" value="TreeGrafter"/>
</dbReference>
<evidence type="ECO:0000256" key="5">
    <source>
        <dbReference type="ARBA" id="ARBA00023136"/>
    </source>
</evidence>
<evidence type="ECO:0000256" key="3">
    <source>
        <dbReference type="ARBA" id="ARBA00022692"/>
    </source>
</evidence>
<comment type="similarity">
    <text evidence="2">Belongs to the OB-RGRP/VPS55 family.</text>
</comment>
<evidence type="ECO:0000313" key="8">
    <source>
        <dbReference type="Proteomes" id="UP000769157"/>
    </source>
</evidence>
<evidence type="ECO:0000256" key="1">
    <source>
        <dbReference type="ARBA" id="ARBA00004141"/>
    </source>
</evidence>
<dbReference type="PANTHER" id="PTHR12050:SF0">
    <property type="entry name" value="RH04491P"/>
    <property type="match status" value="1"/>
</dbReference>
<evidence type="ECO:0000256" key="4">
    <source>
        <dbReference type="ARBA" id="ARBA00022989"/>
    </source>
</evidence>
<comment type="caution">
    <text evidence="7">The sequence shown here is derived from an EMBL/GenBank/DDBJ whole genome shotgun (WGS) entry which is preliminary data.</text>
</comment>
<evidence type="ECO:0008006" key="9">
    <source>
        <dbReference type="Google" id="ProtNLM"/>
    </source>
</evidence>
<dbReference type="Proteomes" id="UP000769157">
    <property type="component" value="Unassembled WGS sequence"/>
</dbReference>
<comment type="subcellular location">
    <subcellularLocation>
        <location evidence="1">Membrane</location>
        <topology evidence="1">Multi-pass membrane protein</topology>
    </subcellularLocation>
</comment>
<dbReference type="PROSITE" id="PS51257">
    <property type="entry name" value="PROKAR_LIPOPROTEIN"/>
    <property type="match status" value="1"/>
</dbReference>
<dbReference type="GeneID" id="70236662"/>